<proteinExistence type="predicted"/>
<feature type="domain" description="ABC3 transporter permease C-terminal" evidence="7">
    <location>
        <begin position="57"/>
        <end position="128"/>
    </location>
</feature>
<feature type="transmembrane region" description="Helical" evidence="6">
    <location>
        <begin position="15"/>
        <end position="37"/>
    </location>
</feature>
<evidence type="ECO:0000256" key="4">
    <source>
        <dbReference type="ARBA" id="ARBA00022989"/>
    </source>
</evidence>
<evidence type="ECO:0000313" key="8">
    <source>
        <dbReference type="EMBL" id="GFN01181.1"/>
    </source>
</evidence>
<comment type="subcellular location">
    <subcellularLocation>
        <location evidence="1">Cell membrane</location>
        <topology evidence="1">Multi-pass membrane protein</topology>
    </subcellularLocation>
</comment>
<feature type="transmembrane region" description="Helical" evidence="6">
    <location>
        <begin position="49"/>
        <end position="73"/>
    </location>
</feature>
<comment type="caution">
    <text evidence="8">The sequence shown here is derived from an EMBL/GenBank/DDBJ whole genome shotgun (WGS) entry which is preliminary data.</text>
</comment>
<keyword evidence="2" id="KW-1003">Cell membrane</keyword>
<dbReference type="Pfam" id="PF02687">
    <property type="entry name" value="FtsX"/>
    <property type="match status" value="1"/>
</dbReference>
<dbReference type="AlphaFoldDB" id="A0A7J0CFA1"/>
<keyword evidence="10" id="KW-1185">Reference proteome</keyword>
<dbReference type="Proteomes" id="UP000498980">
    <property type="component" value="Unassembled WGS sequence"/>
</dbReference>
<feature type="transmembrane region" description="Helical" evidence="6">
    <location>
        <begin position="106"/>
        <end position="129"/>
    </location>
</feature>
<protein>
    <recommendedName>
        <fullName evidence="7">ABC3 transporter permease C-terminal domain-containing protein</fullName>
    </recommendedName>
</protein>
<keyword evidence="4 6" id="KW-1133">Transmembrane helix</keyword>
<dbReference type="InterPro" id="IPR003838">
    <property type="entry name" value="ABC3_permease_C"/>
</dbReference>
<evidence type="ECO:0000256" key="5">
    <source>
        <dbReference type="ARBA" id="ARBA00023136"/>
    </source>
</evidence>
<sequence>MIRLVLGYLIDNLRIWLGAALSAAVTAVVGAIAASDIQTATEIGGTAGLALYGISGTVILLSALTSVVVLGSITNLAVALHQRSYALWQLVGLGPHQVRTVVQAQLAHMALIGGAAGCAVAVPLLRLLLRRCAAPAGRDAGIRSACRRRSDGVRTGDGASRGFTRCPPCFPDTSCPGAART</sequence>
<organism evidence="8 10">
    <name type="scientific">Streptomyces fulvorobeus</name>
    <dbReference type="NCBI Taxonomy" id="284028"/>
    <lineage>
        <taxon>Bacteria</taxon>
        <taxon>Bacillati</taxon>
        <taxon>Actinomycetota</taxon>
        <taxon>Actinomycetes</taxon>
        <taxon>Kitasatosporales</taxon>
        <taxon>Streptomycetaceae</taxon>
        <taxon>Streptomyces</taxon>
    </lineage>
</organism>
<keyword evidence="5 6" id="KW-0472">Membrane</keyword>
<dbReference type="EMBL" id="JACCCF010000001">
    <property type="protein sequence ID" value="NYE44633.1"/>
    <property type="molecule type" value="Genomic_DNA"/>
</dbReference>
<evidence type="ECO:0000313" key="9">
    <source>
        <dbReference type="EMBL" id="NYE44633.1"/>
    </source>
</evidence>
<name>A0A7J0CFA1_9ACTN</name>
<gene>
    <name evidence="9" type="ORF">HEB29_005644</name>
    <name evidence="8" type="ORF">Sfulv_59910</name>
</gene>
<evidence type="ECO:0000256" key="2">
    <source>
        <dbReference type="ARBA" id="ARBA00022475"/>
    </source>
</evidence>
<reference evidence="8 10" key="1">
    <citation type="submission" date="2020-05" db="EMBL/GenBank/DDBJ databases">
        <title>Whole genome shotgun sequence of Streptomyces fulvorobeus NBRC 15897.</title>
        <authorList>
            <person name="Komaki H."/>
            <person name="Tamura T."/>
        </authorList>
    </citation>
    <scope>NUCLEOTIDE SEQUENCE [LARGE SCALE GENOMIC DNA]</scope>
    <source>
        <strain evidence="8 10">NBRC 15897</strain>
    </source>
</reference>
<evidence type="ECO:0000256" key="6">
    <source>
        <dbReference type="SAM" id="Phobius"/>
    </source>
</evidence>
<dbReference type="EMBL" id="BLWC01000001">
    <property type="protein sequence ID" value="GFN01181.1"/>
    <property type="molecule type" value="Genomic_DNA"/>
</dbReference>
<evidence type="ECO:0000313" key="11">
    <source>
        <dbReference type="Proteomes" id="UP000530403"/>
    </source>
</evidence>
<keyword evidence="3 6" id="KW-0812">Transmembrane</keyword>
<reference evidence="9 11" key="2">
    <citation type="submission" date="2020-07" db="EMBL/GenBank/DDBJ databases">
        <title>Sequencing the genomes of 1000 actinobacteria strains.</title>
        <authorList>
            <person name="Klenk H.-P."/>
        </authorList>
    </citation>
    <scope>NUCLEOTIDE SEQUENCE [LARGE SCALE GENOMIC DNA]</scope>
    <source>
        <strain evidence="9 11">DSM 41455</strain>
    </source>
</reference>
<evidence type="ECO:0000259" key="7">
    <source>
        <dbReference type="Pfam" id="PF02687"/>
    </source>
</evidence>
<evidence type="ECO:0000256" key="1">
    <source>
        <dbReference type="ARBA" id="ARBA00004651"/>
    </source>
</evidence>
<accession>A0A7J0CFA1</accession>
<evidence type="ECO:0000313" key="10">
    <source>
        <dbReference type="Proteomes" id="UP000498980"/>
    </source>
</evidence>
<dbReference type="RefSeq" id="WP_173317271.1">
    <property type="nucleotide sequence ID" value="NZ_BAAAUE010000022.1"/>
</dbReference>
<dbReference type="GO" id="GO:0005886">
    <property type="term" value="C:plasma membrane"/>
    <property type="evidence" value="ECO:0007669"/>
    <property type="project" value="UniProtKB-SubCell"/>
</dbReference>
<dbReference type="Proteomes" id="UP000530403">
    <property type="component" value="Unassembled WGS sequence"/>
</dbReference>
<evidence type="ECO:0000256" key="3">
    <source>
        <dbReference type="ARBA" id="ARBA00022692"/>
    </source>
</evidence>